<dbReference type="AlphaFoldDB" id="A0A7Y8Y2I2"/>
<evidence type="ECO:0000313" key="1">
    <source>
        <dbReference type="EMBL" id="NYA71227.1"/>
    </source>
</evidence>
<dbReference type="Pfam" id="PF13376">
    <property type="entry name" value="OmdA"/>
    <property type="match status" value="1"/>
</dbReference>
<dbReference type="InterPro" id="IPR037079">
    <property type="entry name" value="AF2212/PG0164-like_sf"/>
</dbReference>
<proteinExistence type="predicted"/>
<comment type="caution">
    <text evidence="1">The sequence shown here is derived from an EMBL/GenBank/DDBJ whole genome shotgun (WGS) entry which is preliminary data.</text>
</comment>
<protein>
    <submittedName>
        <fullName evidence="1">DUF1905 domain-containing protein</fullName>
    </submittedName>
</protein>
<dbReference type="SUPFAM" id="SSF141694">
    <property type="entry name" value="AF2212/PG0164-like"/>
    <property type="match status" value="1"/>
</dbReference>
<dbReference type="InterPro" id="IPR015018">
    <property type="entry name" value="DUF1905"/>
</dbReference>
<dbReference type="Proteomes" id="UP000535020">
    <property type="component" value="Unassembled WGS sequence"/>
</dbReference>
<gene>
    <name evidence="1" type="ORF">HZF10_09875</name>
</gene>
<name>A0A7Y8Y2I2_9FLAO</name>
<evidence type="ECO:0000313" key="2">
    <source>
        <dbReference type="Proteomes" id="UP000535020"/>
    </source>
</evidence>
<dbReference type="Gene3D" id="2.40.30.100">
    <property type="entry name" value="AF2212/PG0164-like"/>
    <property type="match status" value="1"/>
</dbReference>
<dbReference type="Pfam" id="PF08922">
    <property type="entry name" value="DUF1905"/>
    <property type="match status" value="1"/>
</dbReference>
<organism evidence="1 2">
    <name type="scientific">Flavobacterium agri</name>
    <dbReference type="NCBI Taxonomy" id="2743471"/>
    <lineage>
        <taxon>Bacteria</taxon>
        <taxon>Pseudomonadati</taxon>
        <taxon>Bacteroidota</taxon>
        <taxon>Flavobacteriia</taxon>
        <taxon>Flavobacteriales</taxon>
        <taxon>Flavobacteriaceae</taxon>
        <taxon>Flavobacterium</taxon>
    </lineage>
</organism>
<dbReference type="EMBL" id="JACBJI010000003">
    <property type="protein sequence ID" value="NYA71227.1"/>
    <property type="molecule type" value="Genomic_DNA"/>
</dbReference>
<dbReference type="RefSeq" id="WP_176006027.1">
    <property type="nucleotide sequence ID" value="NZ_JABWMI010000010.1"/>
</dbReference>
<reference evidence="1 2" key="1">
    <citation type="submission" date="2020-07" db="EMBL/GenBank/DDBJ databases">
        <authorList>
            <person name="Sun Q."/>
        </authorList>
    </citation>
    <scope>NUCLEOTIDE SEQUENCE [LARGE SCALE GENOMIC DNA]</scope>
    <source>
        <strain evidence="1 2">MAH-1</strain>
    </source>
</reference>
<sequence length="157" mass="18173">MEKPIIDDTFILKKGEGKGAWTFVEMPILTNVPKKRNSTVRVRGFIDSHELKDFNIWAMKKGTFLAVKADIRKAIKKEQGDSVKIVLYLDEAPMVIPEDFLVCLKEEPKLHKKFMAFDDKRKKEISDWIFAATVDEEIVRRIGKALEHLENEKVKLS</sequence>
<keyword evidence="2" id="KW-1185">Reference proteome</keyword>
<accession>A0A7Y8Y2I2</accession>